<feature type="transmembrane region" description="Helical" evidence="6">
    <location>
        <begin position="245"/>
        <end position="265"/>
    </location>
</feature>
<evidence type="ECO:0000256" key="4">
    <source>
        <dbReference type="ARBA" id="ARBA00023242"/>
    </source>
</evidence>
<proteinExistence type="predicted"/>
<organism evidence="7 8">
    <name type="scientific">Aspergillus oryzae var. brunneus</name>
    <dbReference type="NCBI Taxonomy" id="332754"/>
    <lineage>
        <taxon>Eukaryota</taxon>
        <taxon>Fungi</taxon>
        <taxon>Dikarya</taxon>
        <taxon>Ascomycota</taxon>
        <taxon>Pezizomycotina</taxon>
        <taxon>Eurotiomycetes</taxon>
        <taxon>Eurotiomycetidae</taxon>
        <taxon>Eurotiales</taxon>
        <taxon>Aspergillaceae</taxon>
        <taxon>Aspergillus</taxon>
        <taxon>Aspergillus subgen. Circumdati</taxon>
    </lineage>
</organism>
<dbReference type="PANTHER" id="PTHR31644">
    <property type="entry name" value="TRANSCRIPTIONAL ACTIVATOR ARO80-RELATED"/>
    <property type="match status" value="1"/>
</dbReference>
<dbReference type="InterPro" id="IPR001138">
    <property type="entry name" value="Zn2Cys6_DnaBD"/>
</dbReference>
<sequence>MSSEAKGSAIHMESTTPANLDIDGKDGNGELDTQSVIVDEETNKRLLRKIDIRLMPVAAIFGLREDLDLQSGLRYSWVSLIFYFGYMAGCYPVSVELGRAYPARLLMYHASTDFGGSNIISPLINYGLGHITSGSLHPWQYMYLIAGLATLAWAIALFFVFPGSPQTAKGFTAEERMMLLERVRANNAGAENRTFKWYQVCEALYSYHFWCIFLLSTLSSTGSGAVTTFGSIIFNGMGFSTFESLLLNIPIGALAFICVLGSGYIGRNWRLPSSKTAARIIGFYLINFFSAAWVQCIAMGTSNVAGYTKKATMAAGTFMGYSLGNIIGPLTFDAIYSTSMSNNDTSLTFLQVNQTWSPGRQRLRRGYQSCDNCREKKKKCEPSNNQGSACLRCEQELRTTPPGNDDLRPSPRYEHGVTQGDLPVSPTQSFVDRTTSRTTDAQLLTVQPRTKSRILSTHLLDACGTLDLLADTEQEESIRGAPLTPSEQHSQPNMSINVTEEQLNAEPNYQNPREWNGFILVKRGILQGAEVVHYLDFYFKHLWPLFPVVPEYFANRDRYISMAREEPVLVISLVALASRYHPLQGPNGELRSERVHWRAWSLVQKLFQSAMWGSTAMRKPGAIAALLLFIEWHCRPINCEDFDTGLDATSLFVSPNQPSGAQYNTQPTHEIGLDCSVNSHTNITAGVVTDFCDRTLLSTAISLAQEIGCFSQDVLTNTTLARRGAVSGSVRLEWNRTLCTFIHLTDQNLSLRLRLEPQLPGSRCGNMVDQLHQCFSLDSFWESAIDLAAHTDKARELLCSWRSGELGVQSAPLTASWERFRRGLDRWKKQHAPISSVCLSLEYFYIRLCGLSPAAHVFESSSGDDQRDPNMPILSQLANDAVQTSIDLLSCVTNDLTPSTLFKYVGVRYWLYIATLRVEERLEDSHPHILLIRQAVRAIKQNAPDDIHMSQRYATLLDIYVNAALRSSPSAVISEDIFRWEHDDSSTSNCGPVQGYTLDQGNNVMFDSSFCNYLPDMVGLDDIFSWLPAGSD</sequence>
<dbReference type="Gene3D" id="1.20.1250.20">
    <property type="entry name" value="MFS general substrate transporter like domains"/>
    <property type="match status" value="1"/>
</dbReference>
<keyword evidence="8" id="KW-1185">Reference proteome</keyword>
<reference evidence="7" key="1">
    <citation type="submission" date="2023-04" db="EMBL/GenBank/DDBJ databases">
        <title>Aspergillus oryzae var. brunneus NBRC 4377.</title>
        <authorList>
            <person name="Ichikawa N."/>
            <person name="Sato H."/>
            <person name="Tonouchi N."/>
        </authorList>
    </citation>
    <scope>NUCLEOTIDE SEQUENCE</scope>
    <source>
        <strain evidence="7">NBRC 4377</strain>
    </source>
</reference>
<dbReference type="CDD" id="cd00067">
    <property type="entry name" value="GAL4"/>
    <property type="match status" value="1"/>
</dbReference>
<dbReference type="SUPFAM" id="SSF103473">
    <property type="entry name" value="MFS general substrate transporter"/>
    <property type="match status" value="1"/>
</dbReference>
<keyword evidence="3" id="KW-0804">Transcription</keyword>
<feature type="compositionally biased region" description="Basic and acidic residues" evidence="5">
    <location>
        <begin position="405"/>
        <end position="415"/>
    </location>
</feature>
<dbReference type="CDD" id="cd12148">
    <property type="entry name" value="fungal_TF_MHR"/>
    <property type="match status" value="1"/>
</dbReference>
<accession>A0ABQ6LAP3</accession>
<dbReference type="InterPro" id="IPR052780">
    <property type="entry name" value="AAA_Catabolism_Regulators"/>
</dbReference>
<dbReference type="SUPFAM" id="SSF57701">
    <property type="entry name" value="Zn2/Cys6 DNA-binding domain"/>
    <property type="match status" value="1"/>
</dbReference>
<dbReference type="Proteomes" id="UP001165189">
    <property type="component" value="Unassembled WGS sequence"/>
</dbReference>
<keyword evidence="6" id="KW-0812">Transmembrane</keyword>
<feature type="transmembrane region" description="Helical" evidence="6">
    <location>
        <begin position="140"/>
        <end position="161"/>
    </location>
</feature>
<evidence type="ECO:0000256" key="2">
    <source>
        <dbReference type="ARBA" id="ARBA00023125"/>
    </source>
</evidence>
<feature type="transmembrane region" description="Helical" evidence="6">
    <location>
        <begin position="277"/>
        <end position="294"/>
    </location>
</feature>
<dbReference type="InterPro" id="IPR036864">
    <property type="entry name" value="Zn2-C6_fun-type_DNA-bd_sf"/>
</dbReference>
<feature type="transmembrane region" description="Helical" evidence="6">
    <location>
        <begin position="75"/>
        <end position="93"/>
    </location>
</feature>
<keyword evidence="2" id="KW-0238">DNA-binding</keyword>
<evidence type="ECO:0000256" key="6">
    <source>
        <dbReference type="SAM" id="Phobius"/>
    </source>
</evidence>
<name>A0ABQ6LAP3_ASPOZ</name>
<feature type="region of interest" description="Disordered" evidence="5">
    <location>
        <begin position="399"/>
        <end position="434"/>
    </location>
</feature>
<feature type="transmembrane region" description="Helical" evidence="6">
    <location>
        <begin position="209"/>
        <end position="233"/>
    </location>
</feature>
<keyword evidence="4" id="KW-0539">Nucleus</keyword>
<dbReference type="PANTHER" id="PTHR31644:SF2">
    <property type="entry name" value="TRANSCRIPTIONAL ACTIVATOR ARO80-RELATED"/>
    <property type="match status" value="1"/>
</dbReference>
<dbReference type="EMBL" id="BSYB01000068">
    <property type="protein sequence ID" value="GMG53268.1"/>
    <property type="molecule type" value="Genomic_DNA"/>
</dbReference>
<keyword evidence="1" id="KW-0805">Transcription regulation</keyword>
<gene>
    <name evidence="7" type="ORF">Aory05_001157300</name>
</gene>
<keyword evidence="6" id="KW-0472">Membrane</keyword>
<protein>
    <submittedName>
        <fullName evidence="7">Unnamed protein product</fullName>
    </submittedName>
</protein>
<evidence type="ECO:0000256" key="5">
    <source>
        <dbReference type="SAM" id="MobiDB-lite"/>
    </source>
</evidence>
<dbReference type="InterPro" id="IPR036259">
    <property type="entry name" value="MFS_trans_sf"/>
</dbReference>
<keyword evidence="6" id="KW-1133">Transmembrane helix</keyword>
<evidence type="ECO:0000256" key="1">
    <source>
        <dbReference type="ARBA" id="ARBA00023015"/>
    </source>
</evidence>
<evidence type="ECO:0000313" key="8">
    <source>
        <dbReference type="Proteomes" id="UP001165189"/>
    </source>
</evidence>
<feature type="compositionally biased region" description="Polar residues" evidence="5">
    <location>
        <begin position="425"/>
        <end position="434"/>
    </location>
</feature>
<comment type="caution">
    <text evidence="7">The sequence shown here is derived from an EMBL/GenBank/DDBJ whole genome shotgun (WGS) entry which is preliminary data.</text>
</comment>
<evidence type="ECO:0000256" key="3">
    <source>
        <dbReference type="ARBA" id="ARBA00023163"/>
    </source>
</evidence>
<evidence type="ECO:0000313" key="7">
    <source>
        <dbReference type="EMBL" id="GMG53268.1"/>
    </source>
</evidence>